<dbReference type="PRINTS" id="PR00038">
    <property type="entry name" value="HTHLUXR"/>
</dbReference>
<dbReference type="InterPro" id="IPR016032">
    <property type="entry name" value="Sig_transdc_resp-reg_C-effctor"/>
</dbReference>
<dbReference type="Gene3D" id="3.40.50.300">
    <property type="entry name" value="P-loop containing nucleotide triphosphate hydrolases"/>
    <property type="match status" value="1"/>
</dbReference>
<dbReference type="Proteomes" id="UP000659344">
    <property type="component" value="Unassembled WGS sequence"/>
</dbReference>
<name>A0ABQ1YKE7_9BACL</name>
<reference evidence="6" key="1">
    <citation type="journal article" date="2019" name="Int. J. Syst. Evol. Microbiol.">
        <title>The Global Catalogue of Microorganisms (GCM) 10K type strain sequencing project: providing services to taxonomists for standard genome sequencing and annotation.</title>
        <authorList>
            <consortium name="The Broad Institute Genomics Platform"/>
            <consortium name="The Broad Institute Genome Sequencing Center for Infectious Disease"/>
            <person name="Wu L."/>
            <person name="Ma J."/>
        </authorList>
    </citation>
    <scope>NUCLEOTIDE SEQUENCE [LARGE SCALE GENOMIC DNA]</scope>
    <source>
        <strain evidence="6">CGMCC 1.12769</strain>
    </source>
</reference>
<sequence>MDNNRQLYMDKVIHMRPPMLASKISIPSVSSHYVPRARLMEQLNESVRYRLILVTAPAGSGKTTLVSSWVTQCNIKTCWVSLESVDNDFNRFWTYIVAAVDKCSPGFIRRADYFYQSSRGASVEAMVSFMLHELNQLSHELVLVLDDYHVIENPDIHDSICFLLEHLPPHLHLILMSRNLPPASYPLSRLRVRSQLMQLDSLDLRFTRNEIKSLEHKSLGHVLSSEDLILLEEKTEGWAAGLILAFLSMSGRSDHSSFIESFAGNHRYVLDYLMDEVLLRQSEQLQSLLLQTSILDRFSALLAEAVTGNPHSAELVHTLESAQMFLIPLDDNRVWYRYHHLFADMLRERLQHKCNAEEISELHRRAYRWYESQGLFIEAIQHALNSGDHDIAAQMMEQNFSAIITQGEELRLKLWLEQTPLVNIIRRPDLFYFQAGAMARSGHITDARRFLERVEQILTVEASSFAPEVRTEVQMRMGLYGASLDFYQGNVDSFIQALDVNREGLLRFPSIVHVVNLGEALLYRGPIGFGGRLKKMAHLISLVSTSEERRAIIHATLQGHGFVFLADLNYEWNRLDEARIALDQCLSANVIEPNLGVITPGYILQSKIYQAEGHLLEAEQTITGAISEMEAIHSPYWQLLLEARLIRIKLTRGDVEAGLEWIRLRHLQVQDKSSVQREYEHVTLARVLMANHQEEEAIRWLTVLLNEAKRTDRLGSQIEILLLIGLSHYALRQHSLAVERIDQALKLAEPEGYIRIFLDEGKPLLRLLSWWLKEKQLDEEVLSIYVERLLQAFSLTTSSLRQKRAAGRNDDNTALVSLTEREKQIMLLITEGRSNSEIAEQLFIAPGTVKRYVHNLYQKLEVNSRVQAVARMKELLTE</sequence>
<evidence type="ECO:0000259" key="4">
    <source>
        <dbReference type="PROSITE" id="PS50043"/>
    </source>
</evidence>
<evidence type="ECO:0000256" key="1">
    <source>
        <dbReference type="ARBA" id="ARBA00023015"/>
    </source>
</evidence>
<dbReference type="InterPro" id="IPR059106">
    <property type="entry name" value="WHD_MalT"/>
</dbReference>
<dbReference type="RefSeq" id="WP_188540315.1">
    <property type="nucleotide sequence ID" value="NZ_BMFT01000001.1"/>
</dbReference>
<dbReference type="SUPFAM" id="SSF48452">
    <property type="entry name" value="TPR-like"/>
    <property type="match status" value="1"/>
</dbReference>
<organism evidence="5 6">
    <name type="scientific">Paenibacillus segetis</name>
    <dbReference type="NCBI Taxonomy" id="1325360"/>
    <lineage>
        <taxon>Bacteria</taxon>
        <taxon>Bacillati</taxon>
        <taxon>Bacillota</taxon>
        <taxon>Bacilli</taxon>
        <taxon>Bacillales</taxon>
        <taxon>Paenibacillaceae</taxon>
        <taxon>Paenibacillus</taxon>
    </lineage>
</organism>
<dbReference type="PANTHER" id="PTHR44688:SF16">
    <property type="entry name" value="DNA-BINDING TRANSCRIPTIONAL ACTIVATOR DEVR_DOSR"/>
    <property type="match status" value="1"/>
</dbReference>
<evidence type="ECO:0000313" key="6">
    <source>
        <dbReference type="Proteomes" id="UP000659344"/>
    </source>
</evidence>
<dbReference type="InterPro" id="IPR011990">
    <property type="entry name" value="TPR-like_helical_dom_sf"/>
</dbReference>
<keyword evidence="2" id="KW-0238">DNA-binding</keyword>
<dbReference type="PANTHER" id="PTHR44688">
    <property type="entry name" value="DNA-BINDING TRANSCRIPTIONAL ACTIVATOR DEVR_DOSR"/>
    <property type="match status" value="1"/>
</dbReference>
<dbReference type="EMBL" id="BMFT01000001">
    <property type="protein sequence ID" value="GGH28723.1"/>
    <property type="molecule type" value="Genomic_DNA"/>
</dbReference>
<evidence type="ECO:0000256" key="2">
    <source>
        <dbReference type="ARBA" id="ARBA00023125"/>
    </source>
</evidence>
<proteinExistence type="predicted"/>
<gene>
    <name evidence="5" type="ORF">GCM10008013_30890</name>
</gene>
<dbReference type="Pfam" id="PF25873">
    <property type="entry name" value="WHD_MalT"/>
    <property type="match status" value="1"/>
</dbReference>
<dbReference type="PROSITE" id="PS00622">
    <property type="entry name" value="HTH_LUXR_1"/>
    <property type="match status" value="1"/>
</dbReference>
<dbReference type="SUPFAM" id="SSF46894">
    <property type="entry name" value="C-terminal effector domain of the bipartite response regulators"/>
    <property type="match status" value="1"/>
</dbReference>
<keyword evidence="6" id="KW-1185">Reference proteome</keyword>
<dbReference type="Gene3D" id="1.10.10.10">
    <property type="entry name" value="Winged helix-like DNA-binding domain superfamily/Winged helix DNA-binding domain"/>
    <property type="match status" value="1"/>
</dbReference>
<dbReference type="Pfam" id="PF00196">
    <property type="entry name" value="GerE"/>
    <property type="match status" value="1"/>
</dbReference>
<dbReference type="Pfam" id="PF17874">
    <property type="entry name" value="TPR_MalT"/>
    <property type="match status" value="1"/>
</dbReference>
<dbReference type="PROSITE" id="PS50043">
    <property type="entry name" value="HTH_LUXR_2"/>
    <property type="match status" value="1"/>
</dbReference>
<accession>A0ABQ1YKE7</accession>
<dbReference type="InterPro" id="IPR000792">
    <property type="entry name" value="Tscrpt_reg_LuxR_C"/>
</dbReference>
<evidence type="ECO:0000256" key="3">
    <source>
        <dbReference type="ARBA" id="ARBA00023163"/>
    </source>
</evidence>
<dbReference type="InterPro" id="IPR027417">
    <property type="entry name" value="P-loop_NTPase"/>
</dbReference>
<keyword evidence="3" id="KW-0804">Transcription</keyword>
<dbReference type="SUPFAM" id="SSF52540">
    <property type="entry name" value="P-loop containing nucleoside triphosphate hydrolases"/>
    <property type="match status" value="1"/>
</dbReference>
<dbReference type="InterPro" id="IPR041617">
    <property type="entry name" value="TPR_MalT"/>
</dbReference>
<dbReference type="CDD" id="cd06170">
    <property type="entry name" value="LuxR_C_like"/>
    <property type="match status" value="1"/>
</dbReference>
<dbReference type="SMART" id="SM00421">
    <property type="entry name" value="HTH_LUXR"/>
    <property type="match status" value="1"/>
</dbReference>
<dbReference type="Gene3D" id="1.25.40.10">
    <property type="entry name" value="Tetratricopeptide repeat domain"/>
    <property type="match status" value="1"/>
</dbReference>
<dbReference type="InterPro" id="IPR036388">
    <property type="entry name" value="WH-like_DNA-bd_sf"/>
</dbReference>
<feature type="domain" description="HTH luxR-type" evidence="4">
    <location>
        <begin position="811"/>
        <end position="876"/>
    </location>
</feature>
<comment type="caution">
    <text evidence="5">The sequence shown here is derived from an EMBL/GenBank/DDBJ whole genome shotgun (WGS) entry which is preliminary data.</text>
</comment>
<evidence type="ECO:0000313" key="5">
    <source>
        <dbReference type="EMBL" id="GGH28723.1"/>
    </source>
</evidence>
<protein>
    <recommendedName>
        <fullName evidence="4">HTH luxR-type domain-containing protein</fullName>
    </recommendedName>
</protein>
<keyword evidence="1" id="KW-0805">Transcription regulation</keyword>